<dbReference type="Proteomes" id="UP000293045">
    <property type="component" value="Unassembled WGS sequence"/>
</dbReference>
<dbReference type="Gene3D" id="3.40.1010.10">
    <property type="entry name" value="Cobalt-precorrin-4 Transmethylase, Domain 1"/>
    <property type="match status" value="1"/>
</dbReference>
<evidence type="ECO:0000256" key="1">
    <source>
        <dbReference type="ARBA" id="ARBA00004006"/>
    </source>
</evidence>
<comment type="catalytic activity">
    <reaction evidence="8">
        <text>2-[(3S)-amino-3-carboxypropyl]-L-histidyl-[translation elongation factor 2] + 4 S-adenosyl-L-methionine = diphthine methyl ester-[translation elongation factor 2] + 4 S-adenosyl-L-homocysteine + 3 H(+)</text>
        <dbReference type="Rhea" id="RHEA:42652"/>
        <dbReference type="Rhea" id="RHEA-COMP:9749"/>
        <dbReference type="Rhea" id="RHEA-COMP:10173"/>
        <dbReference type="ChEBI" id="CHEBI:15378"/>
        <dbReference type="ChEBI" id="CHEBI:57856"/>
        <dbReference type="ChEBI" id="CHEBI:59789"/>
        <dbReference type="ChEBI" id="CHEBI:73995"/>
        <dbReference type="ChEBI" id="CHEBI:79005"/>
        <dbReference type="EC" id="2.1.1.314"/>
    </reaction>
</comment>
<comment type="similarity">
    <text evidence="3">Belongs to the diphthine synthase family.</text>
</comment>
<dbReference type="PANTHER" id="PTHR10882:SF0">
    <property type="entry name" value="DIPHTHINE METHYL ESTER SYNTHASE"/>
    <property type="match status" value="1"/>
</dbReference>
<evidence type="ECO:0000256" key="8">
    <source>
        <dbReference type="ARBA" id="ARBA00048752"/>
    </source>
</evidence>
<dbReference type="GO" id="GO:0017183">
    <property type="term" value="P:protein histidyl modification to diphthamide"/>
    <property type="evidence" value="ECO:0007669"/>
    <property type="project" value="UniProtKB-UniPathway"/>
</dbReference>
<keyword evidence="5" id="KW-0489">Methyltransferase</keyword>
<feature type="binding site" evidence="9">
    <location>
        <position position="232"/>
    </location>
    <ligand>
        <name>S-adenosyl-L-methionine</name>
        <dbReference type="ChEBI" id="CHEBI:59789"/>
    </ligand>
</feature>
<evidence type="ECO:0000313" key="12">
    <source>
        <dbReference type="Proteomes" id="UP000293045"/>
    </source>
</evidence>
<evidence type="ECO:0000256" key="9">
    <source>
        <dbReference type="PIRSR" id="PIRSR036432-1"/>
    </source>
</evidence>
<dbReference type="EC" id="2.1.1.314" evidence="4"/>
<keyword evidence="7 9" id="KW-0949">S-adenosyl-L-methionine</keyword>
<reference evidence="11 12" key="1">
    <citation type="submission" date="2017-12" db="EMBL/GenBank/DDBJ databases">
        <authorList>
            <person name="Pombert J.-F."/>
            <person name="Haag K.L."/>
            <person name="Ebert D."/>
        </authorList>
    </citation>
    <scope>NUCLEOTIDE SEQUENCE [LARGE SCALE GENOMIC DNA]</scope>
    <source>
        <strain evidence="11">IL-BN-2</strain>
    </source>
</reference>
<dbReference type="CDD" id="cd11647">
    <property type="entry name" value="DHP5_DphB"/>
    <property type="match status" value="1"/>
</dbReference>
<evidence type="ECO:0000256" key="6">
    <source>
        <dbReference type="ARBA" id="ARBA00022679"/>
    </source>
</evidence>
<keyword evidence="6" id="KW-0808">Transferase</keyword>
<dbReference type="SUPFAM" id="SSF53790">
    <property type="entry name" value="Tetrapyrrole methylase"/>
    <property type="match status" value="1"/>
</dbReference>
<sequence>MLYIIGLGLSDEKDISVRGLEIVRSCEKIYLENYTSLLKTNKAKLEELYGKEVEISTRNILEKTDLILEEAKDKDVALLVIGTPLFATTHTDIILRGKEKNVKIEIIHNSSIMNVMGCCGLFSYSFGRTVSIPYFTETWKPTSFYEKIYENFSNKLHTLCLLDLRVDEKEEKYMQPNIAIDQILESENILKLNFLNLDSEIFVVSRFGCPDQNIIFGKIRDILMMSHGNPLHSLIIPSKMEIIEKEHVTALFG</sequence>
<dbReference type="GO" id="GO:0141133">
    <property type="term" value="F:diphthine methyl ester synthase activity"/>
    <property type="evidence" value="ECO:0007669"/>
    <property type="project" value="UniProtKB-EC"/>
</dbReference>
<dbReference type="VEuPathDB" id="MicrosporidiaDB:CWI36_1105p0010"/>
<comment type="function">
    <text evidence="1">S-adenosyl-L-methionine-dependent methyltransferase that catalyzes four methylations of the modified target histidine residue in translation elongation factor 2 (EF-2), to form an intermediate called diphthine methyl ester. The four successive methylation reactions represent the second step of diphthamide biosynthesis.</text>
</comment>
<feature type="domain" description="Tetrapyrrole methylase" evidence="10">
    <location>
        <begin position="1"/>
        <end position="222"/>
    </location>
</feature>
<dbReference type="InterPro" id="IPR004551">
    <property type="entry name" value="Dphthn_synthase"/>
</dbReference>
<feature type="binding site" evidence="9">
    <location>
        <position position="9"/>
    </location>
    <ligand>
        <name>S-adenosyl-L-methionine</name>
        <dbReference type="ChEBI" id="CHEBI:59789"/>
    </ligand>
</feature>
<evidence type="ECO:0000256" key="2">
    <source>
        <dbReference type="ARBA" id="ARBA00005156"/>
    </source>
</evidence>
<dbReference type="Gene3D" id="3.30.950.10">
    <property type="entry name" value="Methyltransferase, Cobalt-precorrin-4 Transmethylase, Domain 2"/>
    <property type="match status" value="1"/>
</dbReference>
<dbReference type="PIRSF" id="PIRSF036432">
    <property type="entry name" value="Diphthine_synth"/>
    <property type="match status" value="1"/>
</dbReference>
<dbReference type="PANTHER" id="PTHR10882">
    <property type="entry name" value="DIPHTHINE SYNTHASE"/>
    <property type="match status" value="1"/>
</dbReference>
<organism evidence="11 12">
    <name type="scientific">Hamiltosporidium magnivora</name>
    <dbReference type="NCBI Taxonomy" id="148818"/>
    <lineage>
        <taxon>Eukaryota</taxon>
        <taxon>Fungi</taxon>
        <taxon>Fungi incertae sedis</taxon>
        <taxon>Microsporidia</taxon>
        <taxon>Dubosqiidae</taxon>
        <taxon>Hamiltosporidium</taxon>
    </lineage>
</organism>
<dbReference type="NCBIfam" id="TIGR00522">
    <property type="entry name" value="dph5"/>
    <property type="match status" value="1"/>
</dbReference>
<proteinExistence type="inferred from homology"/>
<dbReference type="UniPathway" id="UPA00559"/>
<dbReference type="InterPro" id="IPR035996">
    <property type="entry name" value="4pyrrol_Methylase_sf"/>
</dbReference>
<evidence type="ECO:0000256" key="4">
    <source>
        <dbReference type="ARBA" id="ARBA00011927"/>
    </source>
</evidence>
<evidence type="ECO:0000256" key="5">
    <source>
        <dbReference type="ARBA" id="ARBA00022603"/>
    </source>
</evidence>
<dbReference type="VEuPathDB" id="MicrosporidiaDB:CWI39_0735p0020"/>
<gene>
    <name evidence="11" type="ORF">CWI39_0735p0020</name>
</gene>
<feature type="binding site" evidence="9">
    <location>
        <begin position="111"/>
        <end position="112"/>
    </location>
    <ligand>
        <name>S-adenosyl-L-methionine</name>
        <dbReference type="ChEBI" id="CHEBI:59789"/>
    </ligand>
</feature>
<evidence type="ECO:0000256" key="7">
    <source>
        <dbReference type="ARBA" id="ARBA00022691"/>
    </source>
</evidence>
<comment type="pathway">
    <text evidence="2">Protein modification; peptidyl-diphthamide biosynthesis.</text>
</comment>
<name>A0A4Q9LD61_9MICR</name>
<evidence type="ECO:0000259" key="10">
    <source>
        <dbReference type="Pfam" id="PF00590"/>
    </source>
</evidence>
<protein>
    <recommendedName>
        <fullName evidence="4">diphthine methyl ester synthase</fullName>
        <ecNumber evidence="4">2.1.1.314</ecNumber>
    </recommendedName>
</protein>
<dbReference type="AlphaFoldDB" id="A0A4Q9LD61"/>
<dbReference type="EMBL" id="PIXR01000735">
    <property type="protein sequence ID" value="TBU04971.1"/>
    <property type="molecule type" value="Genomic_DNA"/>
</dbReference>
<accession>A0A4Q9LD61</accession>
<evidence type="ECO:0000313" key="11">
    <source>
        <dbReference type="EMBL" id="TBU04971.1"/>
    </source>
</evidence>
<dbReference type="InterPro" id="IPR000878">
    <property type="entry name" value="4pyrrol_Mease"/>
</dbReference>
<comment type="caution">
    <text evidence="11">The sequence shown here is derived from an EMBL/GenBank/DDBJ whole genome shotgun (WGS) entry which is preliminary data.</text>
</comment>
<dbReference type="GO" id="GO:0032259">
    <property type="term" value="P:methylation"/>
    <property type="evidence" value="ECO:0007669"/>
    <property type="project" value="UniProtKB-KW"/>
</dbReference>
<dbReference type="InterPro" id="IPR014776">
    <property type="entry name" value="4pyrrole_Mease_sub2"/>
</dbReference>
<dbReference type="InterPro" id="IPR014777">
    <property type="entry name" value="4pyrrole_Mease_sub1"/>
</dbReference>
<feature type="binding site" evidence="9">
    <location>
        <position position="162"/>
    </location>
    <ligand>
        <name>S-adenosyl-L-methionine</name>
        <dbReference type="ChEBI" id="CHEBI:59789"/>
    </ligand>
</feature>
<evidence type="ECO:0000256" key="3">
    <source>
        <dbReference type="ARBA" id="ARBA00006729"/>
    </source>
</evidence>
<dbReference type="Pfam" id="PF00590">
    <property type="entry name" value="TP_methylase"/>
    <property type="match status" value="1"/>
</dbReference>